<evidence type="ECO:0000259" key="9">
    <source>
        <dbReference type="PROSITE" id="PS50156"/>
    </source>
</evidence>
<name>A0A9P1C053_9DINO</name>
<dbReference type="Pfam" id="PF03176">
    <property type="entry name" value="MMPL"/>
    <property type="match status" value="1"/>
</dbReference>
<dbReference type="InterPro" id="IPR004869">
    <property type="entry name" value="MMPL_dom"/>
</dbReference>
<feature type="transmembrane region" description="Helical" evidence="8">
    <location>
        <begin position="90"/>
        <end position="118"/>
    </location>
</feature>
<protein>
    <submittedName>
        <fullName evidence="11">Protein dispatched homolog 1 (Protein chameleon)</fullName>
    </submittedName>
</protein>
<feature type="transmembrane region" description="Helical" evidence="8">
    <location>
        <begin position="353"/>
        <end position="369"/>
    </location>
</feature>
<dbReference type="InterPro" id="IPR003392">
    <property type="entry name" value="PTHD_SSD"/>
</dbReference>
<feature type="domain" description="SSD" evidence="9">
    <location>
        <begin position="371"/>
        <end position="516"/>
    </location>
</feature>
<evidence type="ECO:0000313" key="10">
    <source>
        <dbReference type="EMBL" id="CAI3981446.1"/>
    </source>
</evidence>
<accession>A0A9P1C053</accession>
<evidence type="ECO:0000256" key="7">
    <source>
        <dbReference type="SAM" id="MobiDB-lite"/>
    </source>
</evidence>
<evidence type="ECO:0000256" key="6">
    <source>
        <dbReference type="ARBA" id="ARBA00038046"/>
    </source>
</evidence>
<dbReference type="EMBL" id="CAMXCT010000635">
    <property type="protein sequence ID" value="CAI3981446.1"/>
    <property type="molecule type" value="Genomic_DNA"/>
</dbReference>
<keyword evidence="4 8" id="KW-0472">Membrane</keyword>
<feature type="transmembrane region" description="Helical" evidence="8">
    <location>
        <begin position="887"/>
        <end position="905"/>
    </location>
</feature>
<evidence type="ECO:0000256" key="3">
    <source>
        <dbReference type="ARBA" id="ARBA00022989"/>
    </source>
</evidence>
<comment type="subcellular location">
    <subcellularLocation>
        <location evidence="1">Membrane</location>
        <topology evidence="1">Multi-pass membrane protein</topology>
    </subcellularLocation>
</comment>
<feature type="transmembrane region" description="Helical" evidence="8">
    <location>
        <begin position="575"/>
        <end position="595"/>
    </location>
</feature>
<dbReference type="GO" id="GO:0007224">
    <property type="term" value="P:smoothened signaling pathway"/>
    <property type="evidence" value="ECO:0007669"/>
    <property type="project" value="TreeGrafter"/>
</dbReference>
<dbReference type="EMBL" id="CAMXCT020000635">
    <property type="protein sequence ID" value="CAL1134821.1"/>
    <property type="molecule type" value="Genomic_DNA"/>
</dbReference>
<dbReference type="InterPro" id="IPR052081">
    <property type="entry name" value="Dispatched_Hh_regulator"/>
</dbReference>
<evidence type="ECO:0000256" key="5">
    <source>
        <dbReference type="ARBA" id="ARBA00023180"/>
    </source>
</evidence>
<feature type="region of interest" description="Disordered" evidence="7">
    <location>
        <begin position="1024"/>
        <end position="1050"/>
    </location>
</feature>
<dbReference type="PANTHER" id="PTHR45951:SF3">
    <property type="entry name" value="PROTEIN DISPATCHED"/>
    <property type="match status" value="1"/>
</dbReference>
<keyword evidence="12" id="KW-1185">Reference proteome</keyword>
<keyword evidence="5" id="KW-0325">Glycoprotein</keyword>
<dbReference type="Pfam" id="PF02460">
    <property type="entry name" value="Patched"/>
    <property type="match status" value="1"/>
</dbReference>
<dbReference type="GO" id="GO:0016020">
    <property type="term" value="C:membrane"/>
    <property type="evidence" value="ECO:0007669"/>
    <property type="project" value="UniProtKB-SubCell"/>
</dbReference>
<dbReference type="Gene3D" id="1.20.1640.10">
    <property type="entry name" value="Multidrug efflux transporter AcrB transmembrane domain"/>
    <property type="match status" value="2"/>
</dbReference>
<feature type="transmembrane region" description="Helical" evidence="8">
    <location>
        <begin position="941"/>
        <end position="962"/>
    </location>
</feature>
<dbReference type="InterPro" id="IPR000731">
    <property type="entry name" value="SSD"/>
</dbReference>
<feature type="transmembrane region" description="Helical" evidence="8">
    <location>
        <begin position="969"/>
        <end position="992"/>
    </location>
</feature>
<comment type="similarity">
    <text evidence="6">Belongs to the dispatched family.</text>
</comment>
<dbReference type="PROSITE" id="PS50156">
    <property type="entry name" value="SSD"/>
    <property type="match status" value="2"/>
</dbReference>
<feature type="transmembrane region" description="Helical" evidence="8">
    <location>
        <begin position="860"/>
        <end position="880"/>
    </location>
</feature>
<organism evidence="10">
    <name type="scientific">Cladocopium goreaui</name>
    <dbReference type="NCBI Taxonomy" id="2562237"/>
    <lineage>
        <taxon>Eukaryota</taxon>
        <taxon>Sar</taxon>
        <taxon>Alveolata</taxon>
        <taxon>Dinophyceae</taxon>
        <taxon>Suessiales</taxon>
        <taxon>Symbiodiniaceae</taxon>
        <taxon>Cladocopium</taxon>
    </lineage>
</organism>
<keyword evidence="2 8" id="KW-0812">Transmembrane</keyword>
<sequence length="1050" mass="117600">MSCRHWSLVSVSHREPVRVLFGSRGCLATRAVSLRSKQQRDFISFVLWCKPSQYFFQSPLFPTKHLGSLGVVQSDMKTVDRLTDQVAKHFVRWTCTCWLSCLLLMFLMAGLAAGLGFLTIMTRDDVWMILDGEMTQHRRAFLAAGEEATAGQLQEEDESDLETERVFFFYKSGMGTESVLTQDRLKNICELERTMVVNNTNIEEVSQTVSVLALFYGTASNPALQSIPAARSLSSYDWSCQELTQSAVDEVVNAMHTDMVAKGAGSLYARFVDPSFPETKVSVYSQTYLQFKVKPDKAEGVMNPVFEKLGLSYAFLKSAFQGEEDRFVPNGNMRVRLSYTGINEIQKMATPDFMLSFISVILVFGVAYIHTKSSIMAAAAMFMMIMTLPIAALFYQGVFRILYFEFLHILVIYLVLGIGADDIFVFKDTFCHIVKAEFPFSRGGRLTEEQEVKALSLTFQRAGVAIFNTSFTTALAFLSCSVSKCMPMRTCGWYAAACIVTLYVLTLTYFPPVLLFWHRRLQSKRCCCPSFGQRELAVAPEGEKLDIKESQGLVEIFFERVYIPVMSKKVGSVRIYALGFFLIMLGVAVQGVIFASQLTPPRSEEVWFPGNHMLLSLQEFMADSFYTPAFENYAVITIFFGIAGLDRSGIDVYNPGAYIGKPIFDNGFDLTTSEAQAGLLSICSKVKDIKCEMEGCDNEGYDSFVMQTTERTSACFLEDFQQWLGGPLPVGSNFTTQLEEFRRTANKGDYYGDVIGNAVNYQKDIGFVGGELKYVAIHFRSVMKKRLPFSIGTAIRDHIRKWIDSERGALPGSLQSVKFHGNGEFQRYDMGEELINGLFSGIAIAMPISFVVLLCSTQNIVVAIYAVLSVGAIVLCVLGFCKSAMDWDLGVGEAIAGVIVIGYSVDYVVHLAHMYCEGKHFGHNTRDERATFAIRNMGSTIFAGAITTVLAGATMFICWFYFFIKMALLICVTIMYSFLFSLVFFMSVLWLAGPENNFGHIPMDRWYTVIDKWRSGETNSKTDDVDIMNTNRKDTNNSRAGKTDENLKAE</sequence>
<dbReference type="GO" id="GO:0022857">
    <property type="term" value="F:transmembrane transporter activity"/>
    <property type="evidence" value="ECO:0007669"/>
    <property type="project" value="TreeGrafter"/>
</dbReference>
<evidence type="ECO:0000256" key="4">
    <source>
        <dbReference type="ARBA" id="ARBA00023136"/>
    </source>
</evidence>
<feature type="compositionally biased region" description="Basic and acidic residues" evidence="7">
    <location>
        <begin position="1031"/>
        <end position="1050"/>
    </location>
</feature>
<feature type="transmembrane region" description="Helical" evidence="8">
    <location>
        <begin position="625"/>
        <end position="645"/>
    </location>
</feature>
<feature type="transmembrane region" description="Helical" evidence="8">
    <location>
        <begin position="375"/>
        <end position="395"/>
    </location>
</feature>
<dbReference type="SUPFAM" id="SSF82866">
    <property type="entry name" value="Multidrug efflux transporter AcrB transmembrane domain"/>
    <property type="match status" value="2"/>
</dbReference>
<dbReference type="AlphaFoldDB" id="A0A9P1C053"/>
<dbReference type="OrthoDB" id="414622at2759"/>
<proteinExistence type="inferred from homology"/>
<reference evidence="11 12" key="2">
    <citation type="submission" date="2024-05" db="EMBL/GenBank/DDBJ databases">
        <authorList>
            <person name="Chen Y."/>
            <person name="Shah S."/>
            <person name="Dougan E. K."/>
            <person name="Thang M."/>
            <person name="Chan C."/>
        </authorList>
    </citation>
    <scope>NUCLEOTIDE SEQUENCE [LARGE SCALE GENOMIC DNA]</scope>
</reference>
<evidence type="ECO:0000313" key="11">
    <source>
        <dbReference type="EMBL" id="CAL4768758.1"/>
    </source>
</evidence>
<feature type="domain" description="SSD" evidence="9">
    <location>
        <begin position="861"/>
        <end position="991"/>
    </location>
</feature>
<evidence type="ECO:0000256" key="8">
    <source>
        <dbReference type="SAM" id="Phobius"/>
    </source>
</evidence>
<feature type="non-terminal residue" evidence="10">
    <location>
        <position position="1050"/>
    </location>
</feature>
<gene>
    <name evidence="10" type="ORF">C1SCF055_LOCUS9229</name>
</gene>
<keyword evidence="3 8" id="KW-1133">Transmembrane helix</keyword>
<evidence type="ECO:0000256" key="2">
    <source>
        <dbReference type="ARBA" id="ARBA00022692"/>
    </source>
</evidence>
<evidence type="ECO:0000313" key="12">
    <source>
        <dbReference type="Proteomes" id="UP001152797"/>
    </source>
</evidence>
<feature type="transmembrane region" description="Helical" evidence="8">
    <location>
        <begin position="493"/>
        <end position="517"/>
    </location>
</feature>
<dbReference type="EMBL" id="CAMXCT030000635">
    <property type="protein sequence ID" value="CAL4768758.1"/>
    <property type="molecule type" value="Genomic_DNA"/>
</dbReference>
<feature type="transmembrane region" description="Helical" evidence="8">
    <location>
        <begin position="402"/>
        <end position="420"/>
    </location>
</feature>
<reference evidence="10" key="1">
    <citation type="submission" date="2022-10" db="EMBL/GenBank/DDBJ databases">
        <authorList>
            <person name="Chen Y."/>
            <person name="Dougan E. K."/>
            <person name="Chan C."/>
            <person name="Rhodes N."/>
            <person name="Thang M."/>
        </authorList>
    </citation>
    <scope>NUCLEOTIDE SEQUENCE</scope>
</reference>
<dbReference type="Proteomes" id="UP001152797">
    <property type="component" value="Unassembled WGS sequence"/>
</dbReference>
<dbReference type="PANTHER" id="PTHR45951">
    <property type="entry name" value="PROTEIN DISPATCHED-RELATED"/>
    <property type="match status" value="1"/>
</dbReference>
<feature type="transmembrane region" description="Helical" evidence="8">
    <location>
        <begin position="834"/>
        <end position="854"/>
    </location>
</feature>
<evidence type="ECO:0000256" key="1">
    <source>
        <dbReference type="ARBA" id="ARBA00004141"/>
    </source>
</evidence>
<comment type="caution">
    <text evidence="10">The sequence shown here is derived from an EMBL/GenBank/DDBJ whole genome shotgun (WGS) entry which is preliminary data.</text>
</comment>